<dbReference type="FunFam" id="3.20.20.70:FF:000138">
    <property type="entry name" value="NADPH dehydrogenase 1"/>
    <property type="match status" value="1"/>
</dbReference>
<reference evidence="2" key="1">
    <citation type="submission" date="2021-02" db="EMBL/GenBank/DDBJ databases">
        <title>Psilocybe cubensis genome.</title>
        <authorList>
            <person name="Mckernan K.J."/>
            <person name="Crawford S."/>
            <person name="Trippe A."/>
            <person name="Kane L.T."/>
            <person name="Mclaughlin S."/>
        </authorList>
    </citation>
    <scope>NUCLEOTIDE SEQUENCE [LARGE SCALE GENOMIC DNA]</scope>
    <source>
        <strain evidence="2">MGC-MH-2018</strain>
    </source>
</reference>
<organism evidence="2">
    <name type="scientific">Psilocybe cubensis</name>
    <name type="common">Psychedelic mushroom</name>
    <name type="synonym">Stropharia cubensis</name>
    <dbReference type="NCBI Taxonomy" id="181762"/>
    <lineage>
        <taxon>Eukaryota</taxon>
        <taxon>Fungi</taxon>
        <taxon>Dikarya</taxon>
        <taxon>Basidiomycota</taxon>
        <taxon>Agaricomycotina</taxon>
        <taxon>Agaricomycetes</taxon>
        <taxon>Agaricomycetidae</taxon>
        <taxon>Agaricales</taxon>
        <taxon>Agaricineae</taxon>
        <taxon>Strophariaceae</taxon>
        <taxon>Psilocybe</taxon>
    </lineage>
</organism>
<feature type="domain" description="NADH:flavin oxidoreductase/NADH oxidase N-terminal" evidence="1">
    <location>
        <begin position="7"/>
        <end position="344"/>
    </location>
</feature>
<dbReference type="Pfam" id="PF00724">
    <property type="entry name" value="Oxidored_FMN"/>
    <property type="match status" value="1"/>
</dbReference>
<dbReference type="CDD" id="cd02933">
    <property type="entry name" value="OYE_like_FMN"/>
    <property type="match status" value="1"/>
</dbReference>
<dbReference type="AlphaFoldDB" id="A0A8H8CEJ9"/>
<evidence type="ECO:0000259" key="1">
    <source>
        <dbReference type="Pfam" id="PF00724"/>
    </source>
</evidence>
<dbReference type="SUPFAM" id="SSF51395">
    <property type="entry name" value="FMN-linked oxidoreductases"/>
    <property type="match status" value="1"/>
</dbReference>
<dbReference type="GO" id="GO:0003959">
    <property type="term" value="F:NADPH dehydrogenase activity"/>
    <property type="evidence" value="ECO:0007669"/>
    <property type="project" value="TreeGrafter"/>
</dbReference>
<dbReference type="PANTHER" id="PTHR22893">
    <property type="entry name" value="NADH OXIDOREDUCTASE-RELATED"/>
    <property type="match status" value="1"/>
</dbReference>
<dbReference type="Gene3D" id="3.20.20.70">
    <property type="entry name" value="Aldolase class I"/>
    <property type="match status" value="1"/>
</dbReference>
<evidence type="ECO:0000313" key="2">
    <source>
        <dbReference type="EMBL" id="KAG5162019.1"/>
    </source>
</evidence>
<dbReference type="PANTHER" id="PTHR22893:SF91">
    <property type="entry name" value="NADPH DEHYDROGENASE 2-RELATED"/>
    <property type="match status" value="1"/>
</dbReference>
<proteinExistence type="predicted"/>
<accession>A0A8H8CEJ9</accession>
<comment type="caution">
    <text evidence="2">The sequence shown here is derived from an EMBL/GenBank/DDBJ whole genome shotgun (WGS) entry which is preliminary data.</text>
</comment>
<dbReference type="EMBL" id="JAFIQS010000022">
    <property type="protein sequence ID" value="KAG5162019.1"/>
    <property type="molecule type" value="Genomic_DNA"/>
</dbReference>
<name>A0A8H8CEJ9_PSICU</name>
<dbReference type="GO" id="GO:0010181">
    <property type="term" value="F:FMN binding"/>
    <property type="evidence" value="ECO:0007669"/>
    <property type="project" value="InterPro"/>
</dbReference>
<dbReference type="InterPro" id="IPR013785">
    <property type="entry name" value="Aldolase_TIM"/>
</dbReference>
<sequence length="397" mass="44192">MSSKPVLFTPIQVGNVQLKHRIVLAPLTRNRSSQKEHVPTIPLMQEYYAQRGSIPGTLLITEATFITAEAGGDDNIPGIWSPAQIEAWKKVTDAVHGNKSYIYLQLWALGRAATPATLREDGYDFVAPSPIPMKPDAKDIPRALTVPEIKQYVKWYATAAHNAVHLAGFDGVEVHNANGYLLDQFVQDVSNQRDDEYGGSIEARSKFSLEVVDAVVKEVGAERVGIRVSPWSMFQAMKMADPIPQFTYLISSLLKSHPNLAYLHAIEARAGAPPHESNDFLRHLWRSKPDEAFKRVFISADGYKRDTAIARAEKDSEDGLVAFGKAFLANPDLPFRLENDLPLNTWNFKTFFSRAHLPGTEIGYTDYPFSSEFLNSAISGINPTVQPPEKELEKSNL</sequence>
<dbReference type="InterPro" id="IPR001155">
    <property type="entry name" value="OxRdtase_FMN_N"/>
</dbReference>
<protein>
    <recommendedName>
        <fullName evidence="1">NADH:flavin oxidoreductase/NADH oxidase N-terminal domain-containing protein</fullName>
    </recommendedName>
</protein>
<dbReference type="OrthoDB" id="276546at2759"/>
<gene>
    <name evidence="2" type="ORF">JR316_013153</name>
</gene>
<dbReference type="InterPro" id="IPR045247">
    <property type="entry name" value="Oye-like"/>
</dbReference>